<reference evidence="21 22" key="1">
    <citation type="submission" date="2017-02" db="EMBL/GenBank/DDBJ databases">
        <authorList>
            <person name="Peterson S.W."/>
        </authorList>
    </citation>
    <scope>NUCLEOTIDE SEQUENCE [LARGE SCALE GENOMIC DNA]</scope>
    <source>
        <strain evidence="21 22">ATCC 17233</strain>
    </source>
</reference>
<dbReference type="AlphaFoldDB" id="A0A1T4JZX0"/>
<comment type="catalytic activity">
    <reaction evidence="2 18">
        <text>7,8-dihydroneopterin = 6-hydroxymethyl-7,8-dihydropterin + glycolaldehyde</text>
        <dbReference type="Rhea" id="RHEA:10540"/>
        <dbReference type="ChEBI" id="CHEBI:17001"/>
        <dbReference type="ChEBI" id="CHEBI:17071"/>
        <dbReference type="ChEBI" id="CHEBI:44841"/>
        <dbReference type="EC" id="4.1.2.25"/>
    </reaction>
</comment>
<dbReference type="SUPFAM" id="SSF55021">
    <property type="entry name" value="ACT-like"/>
    <property type="match status" value="1"/>
</dbReference>
<dbReference type="InterPro" id="IPR035907">
    <property type="entry name" value="Hppk_sf"/>
</dbReference>
<dbReference type="PANTHER" id="PTHR21022:SF19">
    <property type="entry name" value="PREPHENATE DEHYDRATASE-RELATED"/>
    <property type="match status" value="1"/>
</dbReference>
<dbReference type="NCBIfam" id="TIGR01498">
    <property type="entry name" value="folK"/>
    <property type="match status" value="1"/>
</dbReference>
<comment type="similarity">
    <text evidence="6 18">Belongs to the DHNA family.</text>
</comment>
<dbReference type="InterPro" id="IPR043133">
    <property type="entry name" value="GTP-CH-I_C/QueF"/>
</dbReference>
<dbReference type="OrthoDB" id="9808041at2"/>
<evidence type="ECO:0000256" key="2">
    <source>
        <dbReference type="ARBA" id="ARBA00001353"/>
    </source>
</evidence>
<dbReference type="Gene3D" id="3.30.70.260">
    <property type="match status" value="1"/>
</dbReference>
<evidence type="ECO:0000256" key="8">
    <source>
        <dbReference type="ARBA" id="ARBA00022605"/>
    </source>
</evidence>
<name>A0A1T4JZX0_9FIRM</name>
<comment type="pathway">
    <text evidence="5">Cofactor biosynthesis; tetrahydrofolate biosynthesis; 2-amino-4-hydroxy-6-hydroxymethyl-7,8-dihydropteridine diphosphate from 7,8-dihydroneopterin triphosphate: step 4/4.</text>
</comment>
<evidence type="ECO:0000256" key="13">
    <source>
        <dbReference type="ARBA" id="ARBA00022909"/>
    </source>
</evidence>
<keyword evidence="8" id="KW-0028">Amino-acid biosynthesis</keyword>
<comment type="pathway">
    <text evidence="4 18">Cofactor biosynthesis; tetrahydrofolate biosynthesis; 2-amino-4-hydroxy-6-hydroxymethyl-7,8-dihydropteridine diphosphate from 7,8-dihydroneopterin triphosphate: step 3/4.</text>
</comment>
<dbReference type="PROSITE" id="PS51171">
    <property type="entry name" value="PREPHENATE_DEHYDR_3"/>
    <property type="match status" value="1"/>
</dbReference>
<dbReference type="PANTHER" id="PTHR21022">
    <property type="entry name" value="PREPHENATE DEHYDRATASE P PROTEIN"/>
    <property type="match status" value="1"/>
</dbReference>
<keyword evidence="22" id="KW-1185">Reference proteome</keyword>
<evidence type="ECO:0000256" key="7">
    <source>
        <dbReference type="ARBA" id="ARBA00009640"/>
    </source>
</evidence>
<dbReference type="InterPro" id="IPR000550">
    <property type="entry name" value="Hppk"/>
</dbReference>
<dbReference type="EC" id="2.7.6.3" evidence="18"/>
<dbReference type="Gene3D" id="3.30.1130.10">
    <property type="match status" value="1"/>
</dbReference>
<evidence type="ECO:0000256" key="6">
    <source>
        <dbReference type="ARBA" id="ARBA00005708"/>
    </source>
</evidence>
<dbReference type="GO" id="GO:0009094">
    <property type="term" value="P:L-phenylalanine biosynthetic process"/>
    <property type="evidence" value="ECO:0007669"/>
    <property type="project" value="UniProtKB-UniPathway"/>
</dbReference>
<dbReference type="GO" id="GO:0046654">
    <property type="term" value="P:tetrahydrofolate biosynthetic process"/>
    <property type="evidence" value="ECO:0007669"/>
    <property type="project" value="UniProtKB-UniRule"/>
</dbReference>
<evidence type="ECO:0000256" key="11">
    <source>
        <dbReference type="ARBA" id="ARBA00022777"/>
    </source>
</evidence>
<evidence type="ECO:0000256" key="9">
    <source>
        <dbReference type="ARBA" id="ARBA00022679"/>
    </source>
</evidence>
<evidence type="ECO:0000256" key="14">
    <source>
        <dbReference type="ARBA" id="ARBA00023141"/>
    </source>
</evidence>
<dbReference type="SMART" id="SM00905">
    <property type="entry name" value="FolB"/>
    <property type="match status" value="1"/>
</dbReference>
<evidence type="ECO:0000313" key="22">
    <source>
        <dbReference type="Proteomes" id="UP000189857"/>
    </source>
</evidence>
<comment type="catalytic activity">
    <reaction evidence="17">
        <text>prephenate + H(+) = 3-phenylpyruvate + CO2 + H2O</text>
        <dbReference type="Rhea" id="RHEA:21648"/>
        <dbReference type="ChEBI" id="CHEBI:15377"/>
        <dbReference type="ChEBI" id="CHEBI:15378"/>
        <dbReference type="ChEBI" id="CHEBI:16526"/>
        <dbReference type="ChEBI" id="CHEBI:18005"/>
        <dbReference type="ChEBI" id="CHEBI:29934"/>
        <dbReference type="EC" id="4.2.1.51"/>
    </reaction>
</comment>
<protein>
    <recommendedName>
        <fullName evidence="18">Bifunctional folate synthesis protein</fullName>
    </recommendedName>
    <domain>
        <recommendedName>
            <fullName evidence="18">Dihydroneopterin aldolase</fullName>
            <shortName evidence="18">DHNA</shortName>
            <ecNumber evidence="18">4.1.2.25</ecNumber>
        </recommendedName>
        <alternativeName>
            <fullName evidence="18">7,8-dihydroneopterin aldolase</fullName>
        </alternativeName>
    </domain>
    <domain>
        <recommendedName>
            <fullName evidence="18">2-amino-4-hydroxy-6-hydroxymethyldihydropteridine pyrophosphokinase</fullName>
            <ecNumber evidence="18">2.7.6.3</ecNumber>
        </recommendedName>
        <alternativeName>
            <fullName evidence="18">6-hydroxymethyl-7,8-dihydropterin pyrophosphokinase</fullName>
            <shortName evidence="18">PPPK</shortName>
        </alternativeName>
        <alternativeName>
            <fullName evidence="18">7,8-dihydro-6-hydroxymethylpterin pyrophosphokinase</fullName>
            <shortName evidence="18">HPPK</shortName>
        </alternativeName>
    </domain>
</protein>
<dbReference type="GO" id="GO:0004664">
    <property type="term" value="F:prephenate dehydratase activity"/>
    <property type="evidence" value="ECO:0007669"/>
    <property type="project" value="UniProtKB-EC"/>
</dbReference>
<evidence type="ECO:0000256" key="18">
    <source>
        <dbReference type="RuleBase" id="RU362079"/>
    </source>
</evidence>
<evidence type="ECO:0000256" key="3">
    <source>
        <dbReference type="ARBA" id="ARBA00004741"/>
    </source>
</evidence>
<dbReference type="SUPFAM" id="SSF55083">
    <property type="entry name" value="6-hydroxymethyl-7,8-dihydropterin pyrophosphokinase, HPPK"/>
    <property type="match status" value="1"/>
</dbReference>
<comment type="pathway">
    <text evidence="3">Amino-acid biosynthesis; L-phenylalanine biosynthesis; phenylpyruvate from prephenate: step 1/1.</text>
</comment>
<dbReference type="GO" id="GO:0005524">
    <property type="term" value="F:ATP binding"/>
    <property type="evidence" value="ECO:0007669"/>
    <property type="project" value="UniProtKB-KW"/>
</dbReference>
<sequence>MDKILIKNINIFAYHGVFEKEKKEGQLFRVSAELYLSVRKAAQKDDINLAVNYAEVAELIENVVTREKCDLIETVAENIASEILIGFEAIEGVKIKVSKPNAPIDLDFEDVAVEVERKKHTVLLGLGSNLGDREKYIRTAVDQLGKDDYIKVLKVSGMIETEPYGPVEQPDFMNAAVLIETLYTPDELLSVTSDIEQDAGRERIIHWGPRTLDIDILLYDEEIISSEKLIIPHKEMHLRDFVLRPAEEIAPFMMHPVFKKNIRTLMEELSAEAENAAEPYFDKSYKIVDELCINENSKVVYAGVPGAYAEMAVHKFFGDDVKVYNVKSFDDIVNDVINKKADYGVIPIENSSAGFVSGNYDIIRNSGVVIVAEVVLDIEHSLLGLPSAGIEDIKKVYSHAQGIMQCKEFIDKNGFTAVSVNNTAAAAKKIRDDNNPANAAIASERAAELYGLKVLAKGINTSNDNSTKFVIVTKDKVALKDADSISLCFKTAHKVGALFNIMKHFNSNGLNMTSIESRPSLRKKWQYYFYVTFDGRITDKNVMKALGEIAAETDEMDILGTY</sequence>
<dbReference type="InterPro" id="IPR006157">
    <property type="entry name" value="FolB_dom"/>
</dbReference>
<comment type="function">
    <text evidence="18">Catalyzes the conversion of 7,8-dihydroneopterin to 6-hydroxymethyl-7,8-dihydropterin.</text>
</comment>
<comment type="catalytic activity">
    <reaction evidence="1">
        <text>6-hydroxymethyl-7,8-dihydropterin + ATP = (7,8-dihydropterin-6-yl)methyl diphosphate + AMP + H(+)</text>
        <dbReference type="Rhea" id="RHEA:11412"/>
        <dbReference type="ChEBI" id="CHEBI:15378"/>
        <dbReference type="ChEBI" id="CHEBI:30616"/>
        <dbReference type="ChEBI" id="CHEBI:44841"/>
        <dbReference type="ChEBI" id="CHEBI:72950"/>
        <dbReference type="ChEBI" id="CHEBI:456215"/>
        <dbReference type="EC" id="2.7.6.3"/>
    </reaction>
</comment>
<evidence type="ECO:0000313" key="21">
    <source>
        <dbReference type="EMBL" id="SJZ35688.1"/>
    </source>
</evidence>
<dbReference type="GO" id="GO:0046656">
    <property type="term" value="P:folic acid biosynthetic process"/>
    <property type="evidence" value="ECO:0007669"/>
    <property type="project" value="UniProtKB-UniRule"/>
</dbReference>
<evidence type="ECO:0000256" key="5">
    <source>
        <dbReference type="ARBA" id="ARBA00005051"/>
    </source>
</evidence>
<dbReference type="InterPro" id="IPR001086">
    <property type="entry name" value="Preph_deHydtase"/>
</dbReference>
<evidence type="ECO:0000256" key="12">
    <source>
        <dbReference type="ARBA" id="ARBA00022840"/>
    </source>
</evidence>
<evidence type="ECO:0000256" key="10">
    <source>
        <dbReference type="ARBA" id="ARBA00022741"/>
    </source>
</evidence>
<dbReference type="UniPathway" id="UPA00121">
    <property type="reaction ID" value="UER00345"/>
</dbReference>
<organism evidence="21 22">
    <name type="scientific">Eubacterium ruminantium</name>
    <dbReference type="NCBI Taxonomy" id="42322"/>
    <lineage>
        <taxon>Bacteria</taxon>
        <taxon>Bacillati</taxon>
        <taxon>Bacillota</taxon>
        <taxon>Clostridia</taxon>
        <taxon>Eubacteriales</taxon>
        <taxon>Eubacteriaceae</taxon>
        <taxon>Eubacterium</taxon>
    </lineage>
</organism>
<dbReference type="GO" id="GO:0003848">
    <property type="term" value="F:2-amino-4-hydroxy-6-hydroxymethyldihydropteridine diphosphokinase activity"/>
    <property type="evidence" value="ECO:0007669"/>
    <property type="project" value="UniProtKB-EC"/>
</dbReference>
<dbReference type="NCBIfam" id="TIGR00526">
    <property type="entry name" value="folB_dom"/>
    <property type="match status" value="1"/>
</dbReference>
<proteinExistence type="inferred from homology"/>
<dbReference type="CDD" id="cd13631">
    <property type="entry name" value="PBP2_Ct-PDT_like"/>
    <property type="match status" value="1"/>
</dbReference>
<keyword evidence="10" id="KW-0547">Nucleotide-binding</keyword>
<dbReference type="InterPro" id="IPR006156">
    <property type="entry name" value="Dihydroneopterin_aldolase"/>
</dbReference>
<dbReference type="PROSITE" id="PS00794">
    <property type="entry name" value="HPPK"/>
    <property type="match status" value="1"/>
</dbReference>
<keyword evidence="16 18" id="KW-0456">Lyase</keyword>
<dbReference type="PROSITE" id="PS51671">
    <property type="entry name" value="ACT"/>
    <property type="match status" value="1"/>
</dbReference>
<keyword evidence="9" id="KW-0808">Transferase</keyword>
<evidence type="ECO:0000259" key="19">
    <source>
        <dbReference type="PROSITE" id="PS51171"/>
    </source>
</evidence>
<gene>
    <name evidence="21" type="ORF">SAMN02745110_00059</name>
</gene>
<comment type="similarity">
    <text evidence="7">In the N-terminal section; belongs to the DHNA family.</text>
</comment>
<dbReference type="Gene3D" id="3.40.190.10">
    <property type="entry name" value="Periplasmic binding protein-like II"/>
    <property type="match status" value="2"/>
</dbReference>
<dbReference type="SUPFAM" id="SSF53850">
    <property type="entry name" value="Periplasmic binding protein-like II"/>
    <property type="match status" value="1"/>
</dbReference>
<dbReference type="EMBL" id="FUXA01000003">
    <property type="protein sequence ID" value="SJZ35688.1"/>
    <property type="molecule type" value="Genomic_DNA"/>
</dbReference>
<keyword evidence="12" id="KW-0067">ATP-binding</keyword>
<dbReference type="GO" id="GO:0005737">
    <property type="term" value="C:cytoplasm"/>
    <property type="evidence" value="ECO:0007669"/>
    <property type="project" value="TreeGrafter"/>
</dbReference>
<evidence type="ECO:0000256" key="1">
    <source>
        <dbReference type="ARBA" id="ARBA00000198"/>
    </source>
</evidence>
<evidence type="ECO:0000256" key="17">
    <source>
        <dbReference type="ARBA" id="ARBA00047848"/>
    </source>
</evidence>
<dbReference type="InterPro" id="IPR002912">
    <property type="entry name" value="ACT_dom"/>
</dbReference>
<feature type="domain" description="ACT" evidence="20">
    <location>
        <begin position="486"/>
        <end position="562"/>
    </location>
</feature>
<dbReference type="Gene3D" id="3.30.70.560">
    <property type="entry name" value="7,8-Dihydro-6-hydroxymethylpterin-pyrophosphokinase HPPK"/>
    <property type="match status" value="1"/>
</dbReference>
<dbReference type="UniPathway" id="UPA00077">
    <property type="reaction ID" value="UER00154"/>
</dbReference>
<keyword evidence="13 18" id="KW-0289">Folate biosynthesis</keyword>
<evidence type="ECO:0000256" key="16">
    <source>
        <dbReference type="ARBA" id="ARBA00023239"/>
    </source>
</evidence>
<dbReference type="Pfam" id="PF01288">
    <property type="entry name" value="HPPK"/>
    <property type="match status" value="1"/>
</dbReference>
<evidence type="ECO:0000259" key="20">
    <source>
        <dbReference type="PROSITE" id="PS51671"/>
    </source>
</evidence>
<dbReference type="RefSeq" id="WP_078785755.1">
    <property type="nucleotide sequence ID" value="NZ_FMTO01000002.1"/>
</dbReference>
<dbReference type="Proteomes" id="UP000189857">
    <property type="component" value="Unassembled WGS sequence"/>
</dbReference>
<dbReference type="EC" id="4.1.2.25" evidence="18"/>
<dbReference type="CDD" id="cd04905">
    <property type="entry name" value="ACT_CM-PDT"/>
    <property type="match status" value="1"/>
</dbReference>
<dbReference type="SUPFAM" id="SSF55620">
    <property type="entry name" value="Tetrahydrobiopterin biosynthesis enzymes-like"/>
    <property type="match status" value="1"/>
</dbReference>
<dbReference type="Pfam" id="PF02152">
    <property type="entry name" value="FolB"/>
    <property type="match status" value="1"/>
</dbReference>
<dbReference type="Pfam" id="PF00800">
    <property type="entry name" value="PDT"/>
    <property type="match status" value="1"/>
</dbReference>
<keyword evidence="11 21" id="KW-0418">Kinase</keyword>
<evidence type="ECO:0000256" key="4">
    <source>
        <dbReference type="ARBA" id="ARBA00005013"/>
    </source>
</evidence>
<dbReference type="InterPro" id="IPR045865">
    <property type="entry name" value="ACT-like_dom_sf"/>
</dbReference>
<dbReference type="CDD" id="cd00534">
    <property type="entry name" value="DHNA_DHNTPE"/>
    <property type="match status" value="1"/>
</dbReference>
<dbReference type="FunFam" id="3.30.1130.10:FF:000003">
    <property type="entry name" value="7,8-dihydroneopterin aldolase"/>
    <property type="match status" value="1"/>
</dbReference>
<dbReference type="NCBIfam" id="TIGR00525">
    <property type="entry name" value="folB"/>
    <property type="match status" value="1"/>
</dbReference>
<evidence type="ECO:0000256" key="15">
    <source>
        <dbReference type="ARBA" id="ARBA00023222"/>
    </source>
</evidence>
<keyword evidence="14" id="KW-0057">Aromatic amino acid biosynthesis</keyword>
<dbReference type="GO" id="GO:0016301">
    <property type="term" value="F:kinase activity"/>
    <property type="evidence" value="ECO:0007669"/>
    <property type="project" value="UniProtKB-KW"/>
</dbReference>
<keyword evidence="15" id="KW-0584">Phenylalanine biosynthesis</keyword>
<dbReference type="CDD" id="cd00483">
    <property type="entry name" value="HPPK"/>
    <property type="match status" value="1"/>
</dbReference>
<feature type="domain" description="Prephenate dehydratase" evidence="19">
    <location>
        <begin position="298"/>
        <end position="474"/>
    </location>
</feature>
<dbReference type="GO" id="GO:0004150">
    <property type="term" value="F:dihydroneopterin aldolase activity"/>
    <property type="evidence" value="ECO:0007669"/>
    <property type="project" value="UniProtKB-UniRule"/>
</dbReference>
<accession>A0A1T4JZX0</accession>